<dbReference type="InterPro" id="IPR002909">
    <property type="entry name" value="IPT_dom"/>
</dbReference>
<organism evidence="2 3">
    <name type="scientific">Archangium minus</name>
    <dbReference type="NCBI Taxonomy" id="83450"/>
    <lineage>
        <taxon>Bacteria</taxon>
        <taxon>Pseudomonadati</taxon>
        <taxon>Myxococcota</taxon>
        <taxon>Myxococcia</taxon>
        <taxon>Myxococcales</taxon>
        <taxon>Cystobacterineae</taxon>
        <taxon>Archangiaceae</taxon>
        <taxon>Archangium</taxon>
    </lineage>
</organism>
<sequence>MNVSRQRFVGLSSCNVEELVRKGIVLCCLVLGLTMPGAAHAQAVLDILNVEVEESSTGQLLLSIYGTNFGSTRPVVLFSGYPARITSSGSNYVYAELPMFPPG</sequence>
<proteinExistence type="predicted"/>
<dbReference type="InterPro" id="IPR014756">
    <property type="entry name" value="Ig_E-set"/>
</dbReference>
<accession>A0ABY9WI45</accession>
<dbReference type="Pfam" id="PF01833">
    <property type="entry name" value="TIG"/>
    <property type="match status" value="1"/>
</dbReference>
<dbReference type="Gene3D" id="2.60.40.10">
    <property type="entry name" value="Immunoglobulins"/>
    <property type="match status" value="1"/>
</dbReference>
<evidence type="ECO:0000259" key="1">
    <source>
        <dbReference type="Pfam" id="PF01833"/>
    </source>
</evidence>
<dbReference type="SUPFAM" id="SSF81296">
    <property type="entry name" value="E set domains"/>
    <property type="match status" value="1"/>
</dbReference>
<evidence type="ECO:0000313" key="3">
    <source>
        <dbReference type="Proteomes" id="UP001611383"/>
    </source>
</evidence>
<dbReference type="RefSeq" id="WP_395813010.1">
    <property type="nucleotide sequence ID" value="NZ_CP043494.1"/>
</dbReference>
<name>A0ABY9WI45_9BACT</name>
<protein>
    <recommendedName>
        <fullName evidence="1">IPT/TIG domain-containing protein</fullName>
    </recommendedName>
</protein>
<dbReference type="Proteomes" id="UP001611383">
    <property type="component" value="Chromosome"/>
</dbReference>
<dbReference type="EMBL" id="CP043494">
    <property type="protein sequence ID" value="WNG42859.1"/>
    <property type="molecule type" value="Genomic_DNA"/>
</dbReference>
<keyword evidence="3" id="KW-1185">Reference proteome</keyword>
<dbReference type="InterPro" id="IPR013783">
    <property type="entry name" value="Ig-like_fold"/>
</dbReference>
<feature type="domain" description="IPT/TIG" evidence="1">
    <location>
        <begin position="55"/>
        <end position="103"/>
    </location>
</feature>
<evidence type="ECO:0000313" key="2">
    <source>
        <dbReference type="EMBL" id="WNG42859.1"/>
    </source>
</evidence>
<reference evidence="2 3" key="1">
    <citation type="submission" date="2019-08" db="EMBL/GenBank/DDBJ databases">
        <title>Archangium and Cystobacter genomes.</title>
        <authorList>
            <person name="Chen I.-C.K."/>
            <person name="Wielgoss S."/>
        </authorList>
    </citation>
    <scope>NUCLEOTIDE SEQUENCE [LARGE SCALE GENOMIC DNA]</scope>
    <source>
        <strain evidence="2 3">Cbm 6</strain>
    </source>
</reference>
<gene>
    <name evidence="2" type="ORF">F0U60_01180</name>
</gene>